<reference evidence="1 2" key="1">
    <citation type="submission" date="2018-08" db="EMBL/GenBank/DDBJ databases">
        <title>Genomic Encyclopedia of Archaeal and Bacterial Type Strains, Phase II (KMG-II): from individual species to whole genera.</title>
        <authorList>
            <person name="Goeker M."/>
        </authorList>
    </citation>
    <scope>NUCLEOTIDE SEQUENCE [LARGE SCALE GENOMIC DNA]</scope>
    <source>
        <strain evidence="1 2">DSM 45791</strain>
    </source>
</reference>
<proteinExistence type="predicted"/>
<dbReference type="AlphaFoldDB" id="A0A3E0H7Y8"/>
<keyword evidence="2" id="KW-1185">Reference proteome</keyword>
<dbReference type="Proteomes" id="UP000256269">
    <property type="component" value="Unassembled WGS sequence"/>
</dbReference>
<dbReference type="RefSeq" id="WP_116178741.1">
    <property type="nucleotide sequence ID" value="NZ_CP144375.1"/>
</dbReference>
<evidence type="ECO:0008006" key="3">
    <source>
        <dbReference type="Google" id="ProtNLM"/>
    </source>
</evidence>
<comment type="caution">
    <text evidence="1">The sequence shown here is derived from an EMBL/GenBank/DDBJ whole genome shotgun (WGS) entry which is preliminary data.</text>
</comment>
<gene>
    <name evidence="1" type="ORF">BCF44_113283</name>
</gene>
<name>A0A3E0H7Y8_9PSEU</name>
<evidence type="ECO:0000313" key="1">
    <source>
        <dbReference type="EMBL" id="REH39428.1"/>
    </source>
</evidence>
<dbReference type="OrthoDB" id="3656171at2"/>
<organism evidence="1 2">
    <name type="scientific">Kutzneria buriramensis</name>
    <dbReference type="NCBI Taxonomy" id="1045776"/>
    <lineage>
        <taxon>Bacteria</taxon>
        <taxon>Bacillati</taxon>
        <taxon>Actinomycetota</taxon>
        <taxon>Actinomycetes</taxon>
        <taxon>Pseudonocardiales</taxon>
        <taxon>Pseudonocardiaceae</taxon>
        <taxon>Kutzneria</taxon>
    </lineage>
</organism>
<evidence type="ECO:0000313" key="2">
    <source>
        <dbReference type="Proteomes" id="UP000256269"/>
    </source>
</evidence>
<accession>A0A3E0H7Y8</accession>
<sequence length="166" mass="18788">MKATWDATAAWRMDDMSLWQACDEAQKTRHSAYVRLVEMVAELWSRTGRSKEDRASLVAQVQTQVRATEKDALQIVAHAQLFSTEAVRDAARAGELDADRLTVLDQTLAQASILDRDKVGAELLDNTHLPLHHFRQAAKRIHHSRWTVEIVDRQPVFTPPAELRPG</sequence>
<protein>
    <recommendedName>
        <fullName evidence="3">DUF222 domain-containing protein</fullName>
    </recommendedName>
</protein>
<dbReference type="EMBL" id="QUNO01000013">
    <property type="protein sequence ID" value="REH39428.1"/>
    <property type="molecule type" value="Genomic_DNA"/>
</dbReference>